<dbReference type="CDD" id="cd04647">
    <property type="entry name" value="LbH_MAT_like"/>
    <property type="match status" value="1"/>
</dbReference>
<organism evidence="2 3">
    <name type="scientific">Pseudomonas oryziphila</name>
    <dbReference type="NCBI Taxonomy" id="2894079"/>
    <lineage>
        <taxon>Bacteria</taxon>
        <taxon>Pseudomonadati</taxon>
        <taxon>Pseudomonadota</taxon>
        <taxon>Gammaproteobacteria</taxon>
        <taxon>Pseudomonadales</taxon>
        <taxon>Pseudomonadaceae</taxon>
        <taxon>Pseudomonas</taxon>
    </lineage>
</organism>
<dbReference type="GO" id="GO:0016746">
    <property type="term" value="F:acyltransferase activity"/>
    <property type="evidence" value="ECO:0007669"/>
    <property type="project" value="UniProtKB-KW"/>
</dbReference>
<keyword evidence="2" id="KW-0808">Transferase</keyword>
<evidence type="ECO:0000313" key="3">
    <source>
        <dbReference type="Proteomes" id="UP000272622"/>
    </source>
</evidence>
<gene>
    <name evidence="2" type="ORF">EI693_07335</name>
</gene>
<dbReference type="Proteomes" id="UP000272622">
    <property type="component" value="Chromosome"/>
</dbReference>
<sequence>MAEGLNDTLLLELRKLATGLREHTKGTYNRVNPWYEDVMPWKERGEFCAGAGSNVTVYNSTTVSGDVEIGQDSWIGPFCSLDGGTVGLKIGRNCSISAACHILTHDTAKWAMSMGRHPYEYARTEIGDGCFIGSSSVITKGVILGRSCLVGAGSVVTKSFGDCSIIAGVPARQIGRVVITDDDVRFEYDK</sequence>
<accession>A0ABM7CNA3</accession>
<reference evidence="2 3" key="1">
    <citation type="submission" date="2018-12" db="EMBL/GenBank/DDBJ databases">
        <authorList>
            <person name="Li S."/>
            <person name="Yang R."/>
            <person name="Chen G."/>
            <person name="Zou L."/>
            <person name="Zhang C."/>
            <person name="Chen Y."/>
            <person name="Liu Z."/>
            <person name="Li Y."/>
            <person name="Yan Y."/>
            <person name="Huang M."/>
            <person name="Chen T."/>
        </authorList>
    </citation>
    <scope>NUCLEOTIDE SEQUENCE [LARGE SCALE GENOMIC DNA]</scope>
    <source>
        <strain evidence="2 3">2014</strain>
    </source>
</reference>
<comment type="similarity">
    <text evidence="1">Belongs to the transferase hexapeptide repeat family.</text>
</comment>
<keyword evidence="2" id="KW-0012">Acyltransferase</keyword>
<dbReference type="SUPFAM" id="SSF51161">
    <property type="entry name" value="Trimeric LpxA-like enzymes"/>
    <property type="match status" value="1"/>
</dbReference>
<dbReference type="InterPro" id="IPR011004">
    <property type="entry name" value="Trimer_LpxA-like_sf"/>
</dbReference>
<keyword evidence="3" id="KW-1185">Reference proteome</keyword>
<dbReference type="InterPro" id="IPR001451">
    <property type="entry name" value="Hexapep"/>
</dbReference>
<dbReference type="RefSeq" id="WP_125463122.1">
    <property type="nucleotide sequence ID" value="NZ_CP034337.1"/>
</dbReference>
<dbReference type="Gene3D" id="2.160.10.10">
    <property type="entry name" value="Hexapeptide repeat proteins"/>
    <property type="match status" value="1"/>
</dbReference>
<evidence type="ECO:0000256" key="1">
    <source>
        <dbReference type="ARBA" id="ARBA00007274"/>
    </source>
</evidence>
<dbReference type="InterPro" id="IPR050179">
    <property type="entry name" value="Trans_hexapeptide_repeat"/>
</dbReference>
<name>A0ABM7CNA3_9PSED</name>
<dbReference type="Pfam" id="PF14602">
    <property type="entry name" value="Hexapep_2"/>
    <property type="match status" value="1"/>
</dbReference>
<dbReference type="PANTHER" id="PTHR43300:SF11">
    <property type="entry name" value="ACETYLTRANSFERASE RV3034C-RELATED"/>
    <property type="match status" value="1"/>
</dbReference>
<protein>
    <submittedName>
        <fullName evidence="2">Acyltransferase</fullName>
    </submittedName>
</protein>
<proteinExistence type="inferred from homology"/>
<dbReference type="EMBL" id="CP034337">
    <property type="protein sequence ID" value="AZL72919.1"/>
    <property type="molecule type" value="Genomic_DNA"/>
</dbReference>
<evidence type="ECO:0000313" key="2">
    <source>
        <dbReference type="EMBL" id="AZL72919.1"/>
    </source>
</evidence>
<dbReference type="PANTHER" id="PTHR43300">
    <property type="entry name" value="ACETYLTRANSFERASE"/>
    <property type="match status" value="1"/>
</dbReference>